<feature type="chain" id="PRO_5046379680" description="Peroxisomal ATPase PEX1" evidence="14">
    <location>
        <begin position="17"/>
        <end position="1097"/>
    </location>
</feature>
<organism evidence="16 17">
    <name type="scientific">Batrachochytrium salamandrivorans</name>
    <dbReference type="NCBI Taxonomy" id="1357716"/>
    <lineage>
        <taxon>Eukaryota</taxon>
        <taxon>Fungi</taxon>
        <taxon>Fungi incertae sedis</taxon>
        <taxon>Chytridiomycota</taxon>
        <taxon>Chytridiomycota incertae sedis</taxon>
        <taxon>Chytridiomycetes</taxon>
        <taxon>Rhizophydiales</taxon>
        <taxon>Rhizophydiales incertae sedis</taxon>
        <taxon>Batrachochytrium</taxon>
    </lineage>
</organism>
<dbReference type="Gene3D" id="3.40.50.300">
    <property type="entry name" value="P-loop containing nucleotide triphosphate hydrolases"/>
    <property type="match status" value="2"/>
</dbReference>
<keyword evidence="5" id="KW-0547">Nucleotide-binding</keyword>
<dbReference type="InterPro" id="IPR050168">
    <property type="entry name" value="AAA_ATPase_domain"/>
</dbReference>
<dbReference type="Gene3D" id="1.10.8.60">
    <property type="match status" value="2"/>
</dbReference>
<feature type="domain" description="AAA+ ATPase" evidence="15">
    <location>
        <begin position="775"/>
        <end position="910"/>
    </location>
</feature>
<evidence type="ECO:0000256" key="9">
    <source>
        <dbReference type="ARBA" id="ARBA00023136"/>
    </source>
</evidence>
<dbReference type="Proteomes" id="UP001648503">
    <property type="component" value="Unassembled WGS sequence"/>
</dbReference>
<dbReference type="InterPro" id="IPR027417">
    <property type="entry name" value="P-loop_NTPase"/>
</dbReference>
<feature type="domain" description="AAA+ ATPase" evidence="15">
    <location>
        <begin position="505"/>
        <end position="646"/>
    </location>
</feature>
<proteinExistence type="inferred from homology"/>
<keyword evidence="7" id="KW-0067">ATP-binding</keyword>
<dbReference type="SMART" id="SM00382">
    <property type="entry name" value="AAA"/>
    <property type="match status" value="2"/>
</dbReference>
<dbReference type="Pfam" id="PF00004">
    <property type="entry name" value="AAA"/>
    <property type="match status" value="2"/>
</dbReference>
<comment type="catalytic activity">
    <reaction evidence="12">
        <text>ATP + H2O = ADP + phosphate + H(+)</text>
        <dbReference type="Rhea" id="RHEA:13065"/>
        <dbReference type="ChEBI" id="CHEBI:15377"/>
        <dbReference type="ChEBI" id="CHEBI:15378"/>
        <dbReference type="ChEBI" id="CHEBI:30616"/>
        <dbReference type="ChEBI" id="CHEBI:43474"/>
        <dbReference type="ChEBI" id="CHEBI:456216"/>
    </reaction>
    <physiologicalReaction direction="left-to-right" evidence="12">
        <dbReference type="Rhea" id="RHEA:13066"/>
    </physiologicalReaction>
</comment>
<keyword evidence="3" id="KW-0813">Transport</keyword>
<dbReference type="InterPro" id="IPR041569">
    <property type="entry name" value="AAA_lid_3"/>
</dbReference>
<gene>
    <name evidence="16" type="ORF">BASA50_002530</name>
</gene>
<dbReference type="Pfam" id="PF17862">
    <property type="entry name" value="AAA_lid_3"/>
    <property type="match status" value="1"/>
</dbReference>
<dbReference type="PROSITE" id="PS00674">
    <property type="entry name" value="AAA"/>
    <property type="match status" value="1"/>
</dbReference>
<evidence type="ECO:0000313" key="16">
    <source>
        <dbReference type="EMBL" id="KAH6600138.1"/>
    </source>
</evidence>
<keyword evidence="17" id="KW-1185">Reference proteome</keyword>
<dbReference type="InterPro" id="IPR003959">
    <property type="entry name" value="ATPase_AAA_core"/>
</dbReference>
<dbReference type="PANTHER" id="PTHR23077">
    <property type="entry name" value="AAA-FAMILY ATPASE"/>
    <property type="match status" value="1"/>
</dbReference>
<dbReference type="InterPro" id="IPR003960">
    <property type="entry name" value="ATPase_AAA_CS"/>
</dbReference>
<dbReference type="SUPFAM" id="SSF52540">
    <property type="entry name" value="P-loop containing nucleoside triphosphate hydrolases"/>
    <property type="match status" value="2"/>
</dbReference>
<dbReference type="CDD" id="cd19526">
    <property type="entry name" value="RecA-like_PEX1_r2"/>
    <property type="match status" value="1"/>
</dbReference>
<dbReference type="InterPro" id="IPR003593">
    <property type="entry name" value="AAA+_ATPase"/>
</dbReference>
<reference evidence="16 17" key="1">
    <citation type="submission" date="2021-02" db="EMBL/GenBank/DDBJ databases">
        <title>Variation within the Batrachochytrium salamandrivorans European outbreak.</title>
        <authorList>
            <person name="Kelly M."/>
            <person name="Pasmans F."/>
            <person name="Shea T.P."/>
            <person name="Munoz J.F."/>
            <person name="Carranza S."/>
            <person name="Cuomo C.A."/>
            <person name="Martel A."/>
        </authorList>
    </citation>
    <scope>NUCLEOTIDE SEQUENCE [LARGE SCALE GENOMIC DNA]</scope>
    <source>
        <strain evidence="16 17">AMFP18/2</strain>
    </source>
</reference>
<dbReference type="SUPFAM" id="SSF50692">
    <property type="entry name" value="ADC-like"/>
    <property type="match status" value="1"/>
</dbReference>
<accession>A0ABQ8FL28</accession>
<comment type="subcellular location">
    <subcellularLocation>
        <location evidence="1">Membrane</location>
    </subcellularLocation>
</comment>
<evidence type="ECO:0000256" key="12">
    <source>
        <dbReference type="ARBA" id="ARBA00048778"/>
    </source>
</evidence>
<sequence length="1097" mass="120411">MSLLTVSLIHTKTCFANLPLQWADDLWDCPSAQTPGAIVLELTWKSSARSKDQQQQKTYVGWAGGCVTPPSTAPNTHSPSLQPYSVGFIELDVSFARAQGISHGQLVTAVLVPDLEDAHSISVEPLSIDDWEILELHAGYLEEQILNQLRAVFLTQVVTIWIHHQTCVHLKIVGALPSWKECLRLAQNSEIIVAPKLRLDPSKKHTLAADKLMEISPLVMRFLPLDHTLLLEGVGRIPQWTVLVSPNMLPKGLRDGSRVYLQHLEFEKMVRNASGESLNAPSDSNMDGISSPPNRTSSHGALGLHCAYATLSTSVHVPCGHVVLGPALRWQMCLQPFNLVRMQIAPRIDYRPARIDIVTDTWSIPPYVAHNYLYQYITEYLSNFNDECIIFDGMTLPLPDNVIPATSTAKIVFSKTSDTESTTPVALNGTVTPLAFSVRLTDIDGISVGSRVNSNETIPVYGRLAQDLPRSLDMPGFSEYVEASVGYLSKCVLLKASFTSLNLPNPAGMLICGASGSGKTMLSHMTALRLARHQRLHHATVNCTRLKQLPAAKVVEAIEYALLKAVWHAPSLIIFDDLDALLPQENEQSDVSRSRSLSHAFMDLIERIVFPSQVFLMATALDRSLLNPTLLDRHAFGHTVVIKAPTKQDRVQILSHLVASSALIGNNIHVSYDAIASQMDGYVVADIEQVVERAQQALAMRRIRAALSDASLSSCDFDSALEGFQPSSMQGIKLQSSEVSWNMIGGMHDTKRILLETLQWPTLYPQIFSSFPIRLRSGLLLFGYPGCGKTMLASAVAKECGLNFISVKGPELLNKYIGSSEKAVRDLFERAQAARPCCLFFDEFDSVAPHRGHDNTGVTDRVVNQMLTQMDGVEGLEGVFILAATSRPDLIDSALLRPGRLDKAILCDMPTLSDRLGIIKAIAAKIPCDPSISFQMMADRTEGLSGADLQGMLYSAQLVAIRETMEHDMSKVSPEHAATSTNSGGRPGGGGDIPFIVAGGKGRFDSHDSKADLKQQLSSLQTEILSRRKRTCDAQCEDDQVTKHQQILVRNHHIQEVLSKVRPSVSIADRKRLSLIYRRFGRGESGPDSVGTRETLA</sequence>
<feature type="region of interest" description="Disordered" evidence="13">
    <location>
        <begin position="277"/>
        <end position="296"/>
    </location>
</feature>
<keyword evidence="8" id="KW-0653">Protein transport</keyword>
<evidence type="ECO:0000256" key="5">
    <source>
        <dbReference type="ARBA" id="ARBA00022741"/>
    </source>
</evidence>
<evidence type="ECO:0000256" key="13">
    <source>
        <dbReference type="SAM" id="MobiDB-lite"/>
    </source>
</evidence>
<comment type="caution">
    <text evidence="16">The sequence shown here is derived from an EMBL/GenBank/DDBJ whole genome shotgun (WGS) entry which is preliminary data.</text>
</comment>
<keyword evidence="9" id="KW-0472">Membrane</keyword>
<feature type="signal peptide" evidence="14">
    <location>
        <begin position="1"/>
        <end position="16"/>
    </location>
</feature>
<evidence type="ECO:0000256" key="7">
    <source>
        <dbReference type="ARBA" id="ARBA00022840"/>
    </source>
</evidence>
<name>A0ABQ8FL28_9FUNG</name>
<evidence type="ECO:0000256" key="1">
    <source>
        <dbReference type="ARBA" id="ARBA00004370"/>
    </source>
</evidence>
<dbReference type="SUPFAM" id="SSF54585">
    <property type="entry name" value="Cdc48 domain 2-like"/>
    <property type="match status" value="1"/>
</dbReference>
<dbReference type="InterPro" id="IPR015342">
    <property type="entry name" value="PEX1-N_C-lobe"/>
</dbReference>
<protein>
    <recommendedName>
        <fullName evidence="11">Peroxisomal ATPase PEX1</fullName>
    </recommendedName>
    <alternativeName>
        <fullName evidence="10">Peroxin-1</fullName>
    </alternativeName>
</protein>
<dbReference type="Pfam" id="PF09262">
    <property type="entry name" value="PEX-1N"/>
    <property type="match status" value="1"/>
</dbReference>
<evidence type="ECO:0000256" key="8">
    <source>
        <dbReference type="ARBA" id="ARBA00022927"/>
    </source>
</evidence>
<evidence type="ECO:0000313" key="17">
    <source>
        <dbReference type="Proteomes" id="UP001648503"/>
    </source>
</evidence>
<dbReference type="InterPro" id="IPR029067">
    <property type="entry name" value="CDC48_domain_2-like_sf"/>
</dbReference>
<evidence type="ECO:0000256" key="10">
    <source>
        <dbReference type="ARBA" id="ARBA00032509"/>
    </source>
</evidence>
<evidence type="ECO:0000256" key="6">
    <source>
        <dbReference type="ARBA" id="ARBA00022801"/>
    </source>
</evidence>
<evidence type="ECO:0000259" key="15">
    <source>
        <dbReference type="SMART" id="SM00382"/>
    </source>
</evidence>
<keyword evidence="14" id="KW-0732">Signal</keyword>
<dbReference type="PANTHER" id="PTHR23077:SF12">
    <property type="entry name" value="PEROXISOMAL ATPASE PEX1"/>
    <property type="match status" value="1"/>
</dbReference>
<evidence type="ECO:0000256" key="2">
    <source>
        <dbReference type="ARBA" id="ARBA00006914"/>
    </source>
</evidence>
<evidence type="ECO:0000256" key="3">
    <source>
        <dbReference type="ARBA" id="ARBA00022448"/>
    </source>
</evidence>
<keyword evidence="4" id="KW-0962">Peroxisome biogenesis</keyword>
<comment type="similarity">
    <text evidence="2">Belongs to the AAA ATPase family.</text>
</comment>
<evidence type="ECO:0000256" key="11">
    <source>
        <dbReference type="ARBA" id="ARBA00034532"/>
    </source>
</evidence>
<evidence type="ECO:0000256" key="4">
    <source>
        <dbReference type="ARBA" id="ARBA00022593"/>
    </source>
</evidence>
<dbReference type="EMBL" id="JAFCIX010000047">
    <property type="protein sequence ID" value="KAH6600138.1"/>
    <property type="molecule type" value="Genomic_DNA"/>
</dbReference>
<evidence type="ECO:0000256" key="14">
    <source>
        <dbReference type="SAM" id="SignalP"/>
    </source>
</evidence>
<keyword evidence="6" id="KW-0378">Hydrolase</keyword>
<dbReference type="InterPro" id="IPR009010">
    <property type="entry name" value="Asp_de-COase-like_dom_sf"/>
</dbReference>
<dbReference type="Gene3D" id="3.10.330.10">
    <property type="match status" value="1"/>
</dbReference>